<gene>
    <name evidence="16" type="ORF">ABH943_004224</name>
</gene>
<evidence type="ECO:0000313" key="17">
    <source>
        <dbReference type="Proteomes" id="UP001620514"/>
    </source>
</evidence>
<comment type="similarity">
    <text evidence="1">Belongs to the DapB family.</text>
</comment>
<comment type="caution">
    <text evidence="16">The sequence shown here is derived from an EMBL/GenBank/DDBJ whole genome shotgun (WGS) entry which is preliminary data.</text>
</comment>
<evidence type="ECO:0000256" key="5">
    <source>
        <dbReference type="ARBA" id="ARBA00022915"/>
    </source>
</evidence>
<keyword evidence="6 16" id="KW-0560">Oxidoreductase</keyword>
<evidence type="ECO:0000259" key="15">
    <source>
        <dbReference type="Pfam" id="PF05173"/>
    </source>
</evidence>
<accession>A0ABW8MKJ3</accession>
<comment type="catalytic activity">
    <reaction evidence="11">
        <text>(S)-2,3,4,5-tetrahydrodipicolinate + NADP(+) + H2O = (2S,4S)-4-hydroxy-2,3,4,5-tetrahydrodipicolinate + NADPH + H(+)</text>
        <dbReference type="Rhea" id="RHEA:35331"/>
        <dbReference type="ChEBI" id="CHEBI:15377"/>
        <dbReference type="ChEBI" id="CHEBI:15378"/>
        <dbReference type="ChEBI" id="CHEBI:16845"/>
        <dbReference type="ChEBI" id="CHEBI:57783"/>
        <dbReference type="ChEBI" id="CHEBI:58349"/>
        <dbReference type="ChEBI" id="CHEBI:67139"/>
        <dbReference type="EC" id="1.17.1.8"/>
    </reaction>
</comment>
<evidence type="ECO:0000256" key="9">
    <source>
        <dbReference type="ARBA" id="ARBA00037922"/>
    </source>
</evidence>
<evidence type="ECO:0000256" key="13">
    <source>
        <dbReference type="NCBIfam" id="TIGR00036"/>
    </source>
</evidence>
<dbReference type="SUPFAM" id="SSF51735">
    <property type="entry name" value="NAD(P)-binding Rossmann-fold domains"/>
    <property type="match status" value="1"/>
</dbReference>
<evidence type="ECO:0000259" key="14">
    <source>
        <dbReference type="Pfam" id="PF01113"/>
    </source>
</evidence>
<dbReference type="Pfam" id="PF05173">
    <property type="entry name" value="DapB_C"/>
    <property type="match status" value="1"/>
</dbReference>
<keyword evidence="17" id="KW-1185">Reference proteome</keyword>
<evidence type="ECO:0000256" key="1">
    <source>
        <dbReference type="ARBA" id="ARBA00006642"/>
    </source>
</evidence>
<dbReference type="InterPro" id="IPR023940">
    <property type="entry name" value="DHDPR_bac"/>
</dbReference>
<dbReference type="NCBIfam" id="TIGR00036">
    <property type="entry name" value="dapB"/>
    <property type="match status" value="1"/>
</dbReference>
<feature type="domain" description="Dihydrodipicolinate reductase C-terminal" evidence="15">
    <location>
        <begin position="74"/>
        <end position="203"/>
    </location>
</feature>
<dbReference type="PROSITE" id="PS01298">
    <property type="entry name" value="DAPB"/>
    <property type="match status" value="1"/>
</dbReference>
<dbReference type="EMBL" id="JBIYDN010000013">
    <property type="protein sequence ID" value="MFK4444202.1"/>
    <property type="molecule type" value="Genomic_DNA"/>
</dbReference>
<organism evidence="16 17">
    <name type="scientific">Caballeronia udeis</name>
    <dbReference type="NCBI Taxonomy" id="1232866"/>
    <lineage>
        <taxon>Bacteria</taxon>
        <taxon>Pseudomonadati</taxon>
        <taxon>Pseudomonadota</taxon>
        <taxon>Betaproteobacteria</taxon>
        <taxon>Burkholderiales</taxon>
        <taxon>Burkholderiaceae</taxon>
        <taxon>Caballeronia</taxon>
    </lineage>
</organism>
<evidence type="ECO:0000256" key="4">
    <source>
        <dbReference type="ARBA" id="ARBA00022857"/>
    </source>
</evidence>
<dbReference type="PANTHER" id="PTHR20836:SF0">
    <property type="entry name" value="4-HYDROXY-TETRAHYDRODIPICOLINATE REDUCTASE 1, CHLOROPLASTIC-RELATED"/>
    <property type="match status" value="1"/>
</dbReference>
<dbReference type="Gene3D" id="3.30.360.10">
    <property type="entry name" value="Dihydrodipicolinate Reductase, domain 2"/>
    <property type="match status" value="1"/>
</dbReference>
<keyword evidence="3" id="KW-0028">Amino-acid biosynthesis</keyword>
<keyword evidence="7" id="KW-0520">NAD</keyword>
<evidence type="ECO:0000256" key="6">
    <source>
        <dbReference type="ARBA" id="ARBA00023002"/>
    </source>
</evidence>
<dbReference type="EC" id="1.17.1.8" evidence="10 13"/>
<dbReference type="SUPFAM" id="SSF55347">
    <property type="entry name" value="Glyceraldehyde-3-phosphate dehydrogenase-like, C-terminal domain"/>
    <property type="match status" value="1"/>
</dbReference>
<keyword evidence="8" id="KW-0457">Lysine biosynthesis</keyword>
<evidence type="ECO:0000256" key="8">
    <source>
        <dbReference type="ARBA" id="ARBA00023154"/>
    </source>
</evidence>
<evidence type="ECO:0000313" key="16">
    <source>
        <dbReference type="EMBL" id="MFK4444202.1"/>
    </source>
</evidence>
<dbReference type="InterPro" id="IPR022664">
    <property type="entry name" value="DapB_N_CS"/>
</dbReference>
<keyword evidence="2" id="KW-0963">Cytoplasm</keyword>
<dbReference type="InterPro" id="IPR036291">
    <property type="entry name" value="NAD(P)-bd_dom_sf"/>
</dbReference>
<dbReference type="PANTHER" id="PTHR20836">
    <property type="entry name" value="DIHYDRODIPICOLINATE REDUCTASE"/>
    <property type="match status" value="1"/>
</dbReference>
<comment type="catalytic activity">
    <reaction evidence="12">
        <text>(S)-2,3,4,5-tetrahydrodipicolinate + NAD(+) + H2O = (2S,4S)-4-hydroxy-2,3,4,5-tetrahydrodipicolinate + NADH + H(+)</text>
        <dbReference type="Rhea" id="RHEA:35323"/>
        <dbReference type="ChEBI" id="CHEBI:15377"/>
        <dbReference type="ChEBI" id="CHEBI:15378"/>
        <dbReference type="ChEBI" id="CHEBI:16845"/>
        <dbReference type="ChEBI" id="CHEBI:57540"/>
        <dbReference type="ChEBI" id="CHEBI:57945"/>
        <dbReference type="ChEBI" id="CHEBI:67139"/>
        <dbReference type="EC" id="1.17.1.8"/>
    </reaction>
</comment>
<dbReference type="Proteomes" id="UP001620514">
    <property type="component" value="Unassembled WGS sequence"/>
</dbReference>
<evidence type="ECO:0000256" key="11">
    <source>
        <dbReference type="ARBA" id="ARBA00049080"/>
    </source>
</evidence>
<protein>
    <recommendedName>
        <fullName evidence="10 13">4-hydroxy-tetrahydrodipicolinate reductase</fullName>
        <ecNumber evidence="10 13">1.17.1.8</ecNumber>
    </recommendedName>
</protein>
<evidence type="ECO:0000256" key="2">
    <source>
        <dbReference type="ARBA" id="ARBA00022490"/>
    </source>
</evidence>
<evidence type="ECO:0000256" key="12">
    <source>
        <dbReference type="ARBA" id="ARBA00049396"/>
    </source>
</evidence>
<feature type="domain" description="Dihydrodipicolinate reductase N-terminal" evidence="14">
    <location>
        <begin position="2"/>
        <end position="68"/>
    </location>
</feature>
<dbReference type="CDD" id="cd02274">
    <property type="entry name" value="DHDPR_N"/>
    <property type="match status" value="1"/>
</dbReference>
<evidence type="ECO:0000256" key="3">
    <source>
        <dbReference type="ARBA" id="ARBA00022605"/>
    </source>
</evidence>
<dbReference type="Pfam" id="PF01113">
    <property type="entry name" value="DapB_N"/>
    <property type="match status" value="1"/>
</dbReference>
<sequence length="207" mass="22373">MSTDLDAALQEADVIFDFTRPDACNAHVAAALRHNVKLVTGTTGLSPVQIDTIRQAARSMPIVFAPRMSASVAMVLEHAATLFDDGYDVEIIEAHYRQKTDAPSGTALAMDEGIRRAQKRALDSCAVYGRSGETDTRLLGAISFAAVRCSDIVGEHTVLFAGAGERIEITHRALSRKAYVDGALRDACFLRGRQSGLFDMCDVVGLW</sequence>
<evidence type="ECO:0000256" key="10">
    <source>
        <dbReference type="ARBA" id="ARBA00038983"/>
    </source>
</evidence>
<comment type="pathway">
    <text evidence="9">Amino-acid biosynthesis; L-lysine biosynthesis via DAP pathway; (S)-tetrahydrodipicolinate from L-aspartate: step 4/4.</text>
</comment>
<reference evidence="16 17" key="1">
    <citation type="submission" date="2024-11" db="EMBL/GenBank/DDBJ databases">
        <title>Using genomics to understand microbial adaptation to soil warming.</title>
        <authorList>
            <person name="Deangelis K.M. PhD."/>
        </authorList>
    </citation>
    <scope>NUCLEOTIDE SEQUENCE [LARGE SCALE GENOMIC DNA]</scope>
    <source>
        <strain evidence="16 17">GAS97</strain>
    </source>
</reference>
<proteinExistence type="inferred from homology"/>
<name>A0ABW8MKJ3_9BURK</name>
<keyword evidence="5" id="KW-0220">Diaminopimelate biosynthesis</keyword>
<evidence type="ECO:0000256" key="7">
    <source>
        <dbReference type="ARBA" id="ARBA00023027"/>
    </source>
</evidence>
<keyword evidence="4" id="KW-0521">NADP</keyword>
<dbReference type="InterPro" id="IPR000846">
    <property type="entry name" value="DapB_N"/>
</dbReference>
<dbReference type="InterPro" id="IPR022663">
    <property type="entry name" value="DapB_C"/>
</dbReference>
<dbReference type="Gene3D" id="3.40.50.720">
    <property type="entry name" value="NAD(P)-binding Rossmann-like Domain"/>
    <property type="match status" value="1"/>
</dbReference>
<dbReference type="GO" id="GO:0008839">
    <property type="term" value="F:4-hydroxy-tetrahydrodipicolinate reductase"/>
    <property type="evidence" value="ECO:0007669"/>
    <property type="project" value="UniProtKB-EC"/>
</dbReference>